<evidence type="ECO:0000256" key="1">
    <source>
        <dbReference type="ARBA" id="ARBA00004401"/>
    </source>
</evidence>
<keyword evidence="5" id="KW-0735">Signal-anchor</keyword>
<accession>A0A556PMU4</accession>
<dbReference type="AlphaFoldDB" id="A0A556PMU4"/>
<comment type="subcellular location">
    <subcellularLocation>
        <location evidence="1">Cell membrane</location>
        <topology evidence="1">Single-pass type II membrane protein</topology>
    </subcellularLocation>
</comment>
<dbReference type="InterPro" id="IPR004474">
    <property type="entry name" value="LytR_CpsA_psr"/>
</dbReference>
<evidence type="ECO:0000256" key="5">
    <source>
        <dbReference type="ARBA" id="ARBA00022968"/>
    </source>
</evidence>
<organism evidence="14 15">
    <name type="scientific">Allobacillus salarius</name>
    <dbReference type="NCBI Taxonomy" id="1955272"/>
    <lineage>
        <taxon>Bacteria</taxon>
        <taxon>Bacillati</taxon>
        <taxon>Bacillota</taxon>
        <taxon>Bacilli</taxon>
        <taxon>Bacillales</taxon>
        <taxon>Bacillaceae</taxon>
        <taxon>Allobacillus</taxon>
    </lineage>
</organism>
<proteinExistence type="inferred from homology"/>
<evidence type="ECO:0000313" key="15">
    <source>
        <dbReference type="Proteomes" id="UP000316425"/>
    </source>
</evidence>
<reference evidence="14 15" key="1">
    <citation type="submission" date="2019-07" db="EMBL/GenBank/DDBJ databases">
        <title>Allobacillus sp. nov. SKP isolated from shrimp paste of Euphausiacea.</title>
        <authorList>
            <person name="Kanchanasin P."/>
            <person name="Tanasupawat S."/>
            <person name="Shi W."/>
            <person name="Wu L."/>
            <person name="Ma J."/>
        </authorList>
    </citation>
    <scope>NUCLEOTIDE SEQUENCE [LARGE SCALE GENOMIC DNA]</scope>
    <source>
        <strain evidence="14 15">SKP4-8</strain>
    </source>
</reference>
<dbReference type="EMBL" id="VMHE01000008">
    <property type="protein sequence ID" value="TSJ65669.1"/>
    <property type="molecule type" value="Genomic_DNA"/>
</dbReference>
<evidence type="ECO:0000313" key="14">
    <source>
        <dbReference type="EMBL" id="TSJ65669.1"/>
    </source>
</evidence>
<keyword evidence="6 12" id="KW-1133">Transmembrane helix</keyword>
<evidence type="ECO:0000256" key="7">
    <source>
        <dbReference type="ARBA" id="ARBA00023015"/>
    </source>
</evidence>
<evidence type="ECO:0000256" key="6">
    <source>
        <dbReference type="ARBA" id="ARBA00022989"/>
    </source>
</evidence>
<evidence type="ECO:0000256" key="8">
    <source>
        <dbReference type="ARBA" id="ARBA00023136"/>
    </source>
</evidence>
<evidence type="ECO:0000256" key="3">
    <source>
        <dbReference type="ARBA" id="ARBA00022475"/>
    </source>
</evidence>
<keyword evidence="3" id="KW-1003">Cell membrane</keyword>
<keyword evidence="7" id="KW-0805">Transcription regulation</keyword>
<evidence type="ECO:0000256" key="10">
    <source>
        <dbReference type="ARBA" id="ARBA00037178"/>
    </source>
</evidence>
<keyword evidence="8 12" id="KW-0472">Membrane</keyword>
<dbReference type="Pfam" id="PF03816">
    <property type="entry name" value="LytR_cpsA_psr"/>
    <property type="match status" value="1"/>
</dbReference>
<evidence type="ECO:0000256" key="9">
    <source>
        <dbReference type="ARBA" id="ARBA00023163"/>
    </source>
</evidence>
<dbReference type="OrthoDB" id="9782542at2"/>
<feature type="transmembrane region" description="Helical" evidence="12">
    <location>
        <begin position="21"/>
        <end position="41"/>
    </location>
</feature>
<dbReference type="Proteomes" id="UP000316425">
    <property type="component" value="Unassembled WGS sequence"/>
</dbReference>
<protein>
    <recommendedName>
        <fullName evidence="11">Regulatory protein MsrR</fullName>
    </recommendedName>
</protein>
<dbReference type="RefSeq" id="WP_144088494.1">
    <property type="nucleotide sequence ID" value="NZ_VMHE01000008.1"/>
</dbReference>
<dbReference type="GO" id="GO:0071555">
    <property type="term" value="P:cell wall organization"/>
    <property type="evidence" value="ECO:0007669"/>
    <property type="project" value="UniProtKB-KW"/>
</dbReference>
<evidence type="ECO:0000256" key="2">
    <source>
        <dbReference type="ARBA" id="ARBA00006068"/>
    </source>
</evidence>
<sequence>METQQRSERRKNRKKSRRRKILLILLVIFILIAGYVFYEYWDGKRQAEKVGAQDNELNQEYMESFEGVEEAEGITNVLLLGADSDEYGNPRTDTIMMAQYDVDREKVKLISFMRDSYVEIPGMGFNKLNASFARGGPELVRQAISHNFGMDAQYYAIVDFEGFTRIVDTISPGGVEIDVEKRMQYTDKKAGLNIDLEPGQQKLDGEQLLHYVRFRSDNENDFGRVRRQQKVLSVLKDEAMSFTGIMNLPRAVGTLEPFVNTNMKTKKILSLAYEFITNKPGEIETFRIPADGMYSDVRYSHAGIVLELDFEANRQALQEFLNE</sequence>
<evidence type="ECO:0000259" key="13">
    <source>
        <dbReference type="Pfam" id="PF03816"/>
    </source>
</evidence>
<feature type="domain" description="Cell envelope-related transcriptional attenuator" evidence="13">
    <location>
        <begin position="91"/>
        <end position="239"/>
    </location>
</feature>
<comment type="similarity">
    <text evidence="2">Belongs to the LytR/CpsA/Psr (LCP) family.</text>
</comment>
<keyword evidence="15" id="KW-1185">Reference proteome</keyword>
<evidence type="ECO:0000256" key="11">
    <source>
        <dbReference type="ARBA" id="ARBA00040752"/>
    </source>
</evidence>
<dbReference type="Gene3D" id="3.40.630.190">
    <property type="entry name" value="LCP protein"/>
    <property type="match status" value="1"/>
</dbReference>
<dbReference type="NCBIfam" id="TIGR00350">
    <property type="entry name" value="lytR_cpsA_psr"/>
    <property type="match status" value="1"/>
</dbReference>
<keyword evidence="4 12" id="KW-0812">Transmembrane</keyword>
<dbReference type="InterPro" id="IPR050922">
    <property type="entry name" value="LytR/CpsA/Psr_CW_biosynth"/>
</dbReference>
<evidence type="ECO:0000256" key="4">
    <source>
        <dbReference type="ARBA" id="ARBA00022692"/>
    </source>
</evidence>
<dbReference type="GO" id="GO:0005886">
    <property type="term" value="C:plasma membrane"/>
    <property type="evidence" value="ECO:0007669"/>
    <property type="project" value="UniProtKB-SubCell"/>
</dbReference>
<comment type="function">
    <text evidence="10">Involved in SarA attenuation. Affects resistance to oxacillin and teicoplanin, as well as the synthesis of virulence factors.</text>
</comment>
<dbReference type="PANTHER" id="PTHR33392:SF8">
    <property type="entry name" value="REGULATORY PROTEIN MSRR"/>
    <property type="match status" value="1"/>
</dbReference>
<comment type="caution">
    <text evidence="14">The sequence shown here is derived from an EMBL/GenBank/DDBJ whole genome shotgun (WGS) entry which is preliminary data.</text>
</comment>
<keyword evidence="9" id="KW-0804">Transcription</keyword>
<evidence type="ECO:0000256" key="12">
    <source>
        <dbReference type="SAM" id="Phobius"/>
    </source>
</evidence>
<dbReference type="PANTHER" id="PTHR33392">
    <property type="entry name" value="POLYISOPRENYL-TEICHOIC ACID--PEPTIDOGLYCAN TEICHOIC ACID TRANSFERASE TAGU"/>
    <property type="match status" value="1"/>
</dbReference>
<gene>
    <name evidence="14" type="ORF">FPQ13_06350</name>
</gene>
<name>A0A556PMU4_9BACI</name>